<accession>A0A9K3J6V6</accession>
<name>A0A9K3J6V6_HELAN</name>
<dbReference type="EMBL" id="MNCJ02000319">
    <property type="protein sequence ID" value="KAF5809874.1"/>
    <property type="molecule type" value="Genomic_DNA"/>
</dbReference>
<reference evidence="1" key="2">
    <citation type="submission" date="2020-06" db="EMBL/GenBank/DDBJ databases">
        <title>Helianthus annuus Genome sequencing and assembly Release 2.</title>
        <authorList>
            <person name="Gouzy J."/>
            <person name="Langlade N."/>
            <person name="Munos S."/>
        </authorList>
    </citation>
    <scope>NUCLEOTIDE SEQUENCE</scope>
    <source>
        <tissue evidence="1">Leaves</tissue>
    </source>
</reference>
<organism evidence="1 2">
    <name type="scientific">Helianthus annuus</name>
    <name type="common">Common sunflower</name>
    <dbReference type="NCBI Taxonomy" id="4232"/>
    <lineage>
        <taxon>Eukaryota</taxon>
        <taxon>Viridiplantae</taxon>
        <taxon>Streptophyta</taxon>
        <taxon>Embryophyta</taxon>
        <taxon>Tracheophyta</taxon>
        <taxon>Spermatophyta</taxon>
        <taxon>Magnoliopsida</taxon>
        <taxon>eudicotyledons</taxon>
        <taxon>Gunneridae</taxon>
        <taxon>Pentapetalae</taxon>
        <taxon>asterids</taxon>
        <taxon>campanulids</taxon>
        <taxon>Asterales</taxon>
        <taxon>Asteraceae</taxon>
        <taxon>Asteroideae</taxon>
        <taxon>Heliantheae alliance</taxon>
        <taxon>Heliantheae</taxon>
        <taxon>Helianthus</taxon>
    </lineage>
</organism>
<dbReference type="Gramene" id="mRNA:HanXRQr2_Chr04g0162611">
    <property type="protein sequence ID" value="mRNA:HanXRQr2_Chr04g0162611"/>
    <property type="gene ID" value="HanXRQr2_Chr04g0162611"/>
</dbReference>
<protein>
    <submittedName>
        <fullName evidence="1">Uncharacterized protein</fullName>
    </submittedName>
</protein>
<dbReference type="AlphaFoldDB" id="A0A9K3J6V6"/>
<evidence type="ECO:0000313" key="2">
    <source>
        <dbReference type="Proteomes" id="UP000215914"/>
    </source>
</evidence>
<reference evidence="1" key="1">
    <citation type="journal article" date="2017" name="Nature">
        <title>The sunflower genome provides insights into oil metabolism, flowering and Asterid evolution.</title>
        <authorList>
            <person name="Badouin H."/>
            <person name="Gouzy J."/>
            <person name="Grassa C.J."/>
            <person name="Murat F."/>
            <person name="Staton S.E."/>
            <person name="Cottret L."/>
            <person name="Lelandais-Briere C."/>
            <person name="Owens G.L."/>
            <person name="Carrere S."/>
            <person name="Mayjonade B."/>
            <person name="Legrand L."/>
            <person name="Gill N."/>
            <person name="Kane N.C."/>
            <person name="Bowers J.E."/>
            <person name="Hubner S."/>
            <person name="Bellec A."/>
            <person name="Berard A."/>
            <person name="Berges H."/>
            <person name="Blanchet N."/>
            <person name="Boniface M.C."/>
            <person name="Brunel D."/>
            <person name="Catrice O."/>
            <person name="Chaidir N."/>
            <person name="Claudel C."/>
            <person name="Donnadieu C."/>
            <person name="Faraut T."/>
            <person name="Fievet G."/>
            <person name="Helmstetter N."/>
            <person name="King M."/>
            <person name="Knapp S.J."/>
            <person name="Lai Z."/>
            <person name="Le Paslier M.C."/>
            <person name="Lippi Y."/>
            <person name="Lorenzon L."/>
            <person name="Mandel J.R."/>
            <person name="Marage G."/>
            <person name="Marchand G."/>
            <person name="Marquand E."/>
            <person name="Bret-Mestries E."/>
            <person name="Morien E."/>
            <person name="Nambeesan S."/>
            <person name="Nguyen T."/>
            <person name="Pegot-Espagnet P."/>
            <person name="Pouilly N."/>
            <person name="Raftis F."/>
            <person name="Sallet E."/>
            <person name="Schiex T."/>
            <person name="Thomas J."/>
            <person name="Vandecasteele C."/>
            <person name="Vares D."/>
            <person name="Vear F."/>
            <person name="Vautrin S."/>
            <person name="Crespi M."/>
            <person name="Mangin B."/>
            <person name="Burke J.M."/>
            <person name="Salse J."/>
            <person name="Munos S."/>
            <person name="Vincourt P."/>
            <person name="Rieseberg L.H."/>
            <person name="Langlade N.B."/>
        </authorList>
    </citation>
    <scope>NUCLEOTIDE SEQUENCE</scope>
    <source>
        <tissue evidence="1">Leaves</tissue>
    </source>
</reference>
<comment type="caution">
    <text evidence="1">The sequence shown here is derived from an EMBL/GenBank/DDBJ whole genome shotgun (WGS) entry which is preliminary data.</text>
</comment>
<dbReference type="Proteomes" id="UP000215914">
    <property type="component" value="Unassembled WGS sequence"/>
</dbReference>
<gene>
    <name evidence="1" type="ORF">HanXRQr2_Chr04g0162611</name>
</gene>
<sequence>MRLTRTISSKDSLVSISFQPRRILARSMYIPTSLIICPKGTSRTQRLHL</sequence>
<keyword evidence="2" id="KW-1185">Reference proteome</keyword>
<proteinExistence type="predicted"/>
<evidence type="ECO:0000313" key="1">
    <source>
        <dbReference type="EMBL" id="KAF5809874.1"/>
    </source>
</evidence>